<dbReference type="AlphaFoldDB" id="A0ABD3BZV4"/>
<evidence type="ECO:0000259" key="4">
    <source>
        <dbReference type="PROSITE" id="PS50089"/>
    </source>
</evidence>
<comment type="caution">
    <text evidence="5">The sequence shown here is derived from an EMBL/GenBank/DDBJ whole genome shotgun (WGS) entry which is preliminary data.</text>
</comment>
<dbReference type="PANTHER" id="PTHR16047">
    <property type="entry name" value="RFWD3 PROTEIN"/>
    <property type="match status" value="1"/>
</dbReference>
<dbReference type="EMBL" id="JAVIJP010000060">
    <property type="protein sequence ID" value="KAL3622636.1"/>
    <property type="molecule type" value="Genomic_DNA"/>
</dbReference>
<dbReference type="CDD" id="cd16450">
    <property type="entry name" value="mRING-C3HGC3_RFWD3"/>
    <property type="match status" value="1"/>
</dbReference>
<feature type="region of interest" description="Disordered" evidence="3">
    <location>
        <begin position="1"/>
        <end position="44"/>
    </location>
</feature>
<feature type="compositionally biased region" description="Polar residues" evidence="3">
    <location>
        <begin position="34"/>
        <end position="44"/>
    </location>
</feature>
<proteinExistence type="predicted"/>
<dbReference type="InterPro" id="IPR037381">
    <property type="entry name" value="RFWD3"/>
</dbReference>
<evidence type="ECO:0000313" key="5">
    <source>
        <dbReference type="EMBL" id="KAL3622636.1"/>
    </source>
</evidence>
<keyword evidence="6" id="KW-1185">Reference proteome</keyword>
<dbReference type="PROSITE" id="PS50089">
    <property type="entry name" value="ZF_RING_2"/>
    <property type="match status" value="1"/>
</dbReference>
<gene>
    <name evidence="5" type="ORF">CASFOL_034047</name>
</gene>
<evidence type="ECO:0000256" key="1">
    <source>
        <dbReference type="PROSITE-ProRule" id="PRU00175"/>
    </source>
</evidence>
<dbReference type="SUPFAM" id="SSF57850">
    <property type="entry name" value="RING/U-box"/>
    <property type="match status" value="1"/>
</dbReference>
<evidence type="ECO:0000256" key="2">
    <source>
        <dbReference type="SAM" id="Coils"/>
    </source>
</evidence>
<feature type="domain" description="RING-type" evidence="4">
    <location>
        <begin position="74"/>
        <end position="119"/>
    </location>
</feature>
<keyword evidence="2" id="KW-0175">Coiled coil</keyword>
<keyword evidence="1" id="KW-0479">Metal-binding</keyword>
<dbReference type="Gene3D" id="3.30.40.10">
    <property type="entry name" value="Zinc/RING finger domain, C3HC4 (zinc finger)"/>
    <property type="match status" value="1"/>
</dbReference>
<dbReference type="PANTHER" id="PTHR16047:SF13">
    <property type="entry name" value="E3 UBIQUITIN-PROTEIN LIGASE RFWD3"/>
    <property type="match status" value="1"/>
</dbReference>
<name>A0ABD3BZV4_9LAMI</name>
<sequence>MELPPDRDDDDDMYIVEDDEDEGDEDEDEGGQLFGTNSNDINSSSQGVVNVDGLLSNNDETAPLNRGEVDGLFCPICFEGWSSGGDHHVCCLPCGHIYGLSCINKWLERPGSSKCPQCKKKCRIKDIRLLYATRVVALDGELQKKVQSLEAKCASLENQGVELSKKEAVWKIKEDSYIKMIESLKKNQLEARKKMIVFQGRTRMWMQAQIDEHMTLMREACDFRSDNY</sequence>
<dbReference type="Proteomes" id="UP001632038">
    <property type="component" value="Unassembled WGS sequence"/>
</dbReference>
<protein>
    <recommendedName>
        <fullName evidence="4">RING-type domain-containing protein</fullName>
    </recommendedName>
</protein>
<organism evidence="5 6">
    <name type="scientific">Castilleja foliolosa</name>
    <dbReference type="NCBI Taxonomy" id="1961234"/>
    <lineage>
        <taxon>Eukaryota</taxon>
        <taxon>Viridiplantae</taxon>
        <taxon>Streptophyta</taxon>
        <taxon>Embryophyta</taxon>
        <taxon>Tracheophyta</taxon>
        <taxon>Spermatophyta</taxon>
        <taxon>Magnoliopsida</taxon>
        <taxon>eudicotyledons</taxon>
        <taxon>Gunneridae</taxon>
        <taxon>Pentapetalae</taxon>
        <taxon>asterids</taxon>
        <taxon>lamiids</taxon>
        <taxon>Lamiales</taxon>
        <taxon>Orobanchaceae</taxon>
        <taxon>Pedicularideae</taxon>
        <taxon>Castillejinae</taxon>
        <taxon>Castilleja</taxon>
    </lineage>
</organism>
<keyword evidence="1" id="KW-0862">Zinc</keyword>
<feature type="compositionally biased region" description="Acidic residues" evidence="3">
    <location>
        <begin position="7"/>
        <end position="30"/>
    </location>
</feature>
<evidence type="ECO:0000256" key="3">
    <source>
        <dbReference type="SAM" id="MobiDB-lite"/>
    </source>
</evidence>
<dbReference type="InterPro" id="IPR001841">
    <property type="entry name" value="Znf_RING"/>
</dbReference>
<reference evidence="6" key="1">
    <citation type="journal article" date="2024" name="IScience">
        <title>Strigolactones Initiate the Formation of Haustorium-like Structures in Castilleja.</title>
        <authorList>
            <person name="Buerger M."/>
            <person name="Peterson D."/>
            <person name="Chory J."/>
        </authorList>
    </citation>
    <scope>NUCLEOTIDE SEQUENCE [LARGE SCALE GENOMIC DNA]</scope>
</reference>
<dbReference type="InterPro" id="IPR013083">
    <property type="entry name" value="Znf_RING/FYVE/PHD"/>
</dbReference>
<keyword evidence="1" id="KW-0863">Zinc-finger</keyword>
<dbReference type="SMART" id="SM00184">
    <property type="entry name" value="RING"/>
    <property type="match status" value="1"/>
</dbReference>
<feature type="coiled-coil region" evidence="2">
    <location>
        <begin position="139"/>
        <end position="166"/>
    </location>
</feature>
<dbReference type="GO" id="GO:0008270">
    <property type="term" value="F:zinc ion binding"/>
    <property type="evidence" value="ECO:0007669"/>
    <property type="project" value="UniProtKB-KW"/>
</dbReference>
<dbReference type="Pfam" id="PF13639">
    <property type="entry name" value="zf-RING_2"/>
    <property type="match status" value="1"/>
</dbReference>
<evidence type="ECO:0000313" key="6">
    <source>
        <dbReference type="Proteomes" id="UP001632038"/>
    </source>
</evidence>
<accession>A0ABD3BZV4</accession>